<keyword evidence="6" id="KW-0418">Kinase</keyword>
<keyword evidence="2" id="KW-0597">Phosphoprotein</keyword>
<keyword evidence="10" id="KW-1185">Reference proteome</keyword>
<name>A0ABT4DCA6_9CLOT</name>
<evidence type="ECO:0000256" key="2">
    <source>
        <dbReference type="ARBA" id="ARBA00022553"/>
    </source>
</evidence>
<reference evidence="9" key="1">
    <citation type="submission" date="2022-12" db="EMBL/GenBank/DDBJ databases">
        <title>Clostridium sp. nov., isolated from industrial wastewater.</title>
        <authorList>
            <person name="Jiayan W."/>
        </authorList>
    </citation>
    <scope>NUCLEOTIDE SEQUENCE</scope>
    <source>
        <strain evidence="9">ZC22-4</strain>
    </source>
</reference>
<dbReference type="InterPro" id="IPR013012">
    <property type="entry name" value="PTS_EIIB_3"/>
</dbReference>
<evidence type="ECO:0000256" key="5">
    <source>
        <dbReference type="ARBA" id="ARBA00022683"/>
    </source>
</evidence>
<accession>A0ABT4DCA6</accession>
<sequence>MKILLLCSAGMSTSLLVNKMQKIAKEIGTEDIEVSADTVESFEDKVEEYDVFLLGPQIKYKEKYVKQLVEKKGKKCECIPPQIYGRMDAKKVLELAINLIK</sequence>
<proteinExistence type="predicted"/>
<keyword evidence="1" id="KW-0813">Transport</keyword>
<keyword evidence="3 9" id="KW-0762">Sugar transport</keyword>
<dbReference type="InterPro" id="IPR003501">
    <property type="entry name" value="PTS_EIIB_2/3"/>
</dbReference>
<evidence type="ECO:0000256" key="1">
    <source>
        <dbReference type="ARBA" id="ARBA00022448"/>
    </source>
</evidence>
<evidence type="ECO:0000313" key="10">
    <source>
        <dbReference type="Proteomes" id="UP001144612"/>
    </source>
</evidence>
<evidence type="ECO:0000259" key="8">
    <source>
        <dbReference type="PROSITE" id="PS51100"/>
    </source>
</evidence>
<dbReference type="PANTHER" id="PTHR34581:SF2">
    <property type="entry name" value="PTS SYSTEM N,N'-DIACETYLCHITOBIOSE-SPECIFIC EIIB COMPONENT"/>
    <property type="match status" value="1"/>
</dbReference>
<dbReference type="Proteomes" id="UP001144612">
    <property type="component" value="Unassembled WGS sequence"/>
</dbReference>
<dbReference type="CDD" id="cd05564">
    <property type="entry name" value="PTS_IIB_chitobiose_lichenan"/>
    <property type="match status" value="1"/>
</dbReference>
<evidence type="ECO:0000256" key="7">
    <source>
        <dbReference type="PROSITE-ProRule" id="PRU00423"/>
    </source>
</evidence>
<dbReference type="InterPro" id="IPR036095">
    <property type="entry name" value="PTS_EIIB-like_sf"/>
</dbReference>
<organism evidence="9 10">
    <name type="scientific">Clostridium brassicae</name>
    <dbReference type="NCBI Taxonomy" id="2999072"/>
    <lineage>
        <taxon>Bacteria</taxon>
        <taxon>Bacillati</taxon>
        <taxon>Bacillota</taxon>
        <taxon>Clostridia</taxon>
        <taxon>Eubacteriales</taxon>
        <taxon>Clostridiaceae</taxon>
        <taxon>Clostridium</taxon>
    </lineage>
</organism>
<evidence type="ECO:0000256" key="3">
    <source>
        <dbReference type="ARBA" id="ARBA00022597"/>
    </source>
</evidence>
<dbReference type="RefSeq" id="WP_268062363.1">
    <property type="nucleotide sequence ID" value="NZ_JAPQFJ010000017.1"/>
</dbReference>
<dbReference type="PANTHER" id="PTHR34581">
    <property type="entry name" value="PTS SYSTEM N,N'-DIACETYLCHITOBIOSE-SPECIFIC EIIB COMPONENT"/>
    <property type="match status" value="1"/>
</dbReference>
<dbReference type="SUPFAM" id="SSF52794">
    <property type="entry name" value="PTS system IIB component-like"/>
    <property type="match status" value="1"/>
</dbReference>
<dbReference type="Pfam" id="PF02302">
    <property type="entry name" value="PTS_IIB"/>
    <property type="match status" value="1"/>
</dbReference>
<dbReference type="InterPro" id="IPR051819">
    <property type="entry name" value="PTS_sugar-specific_EIIB"/>
</dbReference>
<dbReference type="EMBL" id="JAPQFJ010000017">
    <property type="protein sequence ID" value="MCY6959927.1"/>
    <property type="molecule type" value="Genomic_DNA"/>
</dbReference>
<keyword evidence="4" id="KW-0808">Transferase</keyword>
<keyword evidence="5" id="KW-0598">Phosphotransferase system</keyword>
<evidence type="ECO:0000313" key="9">
    <source>
        <dbReference type="EMBL" id="MCY6959927.1"/>
    </source>
</evidence>
<gene>
    <name evidence="9" type="ORF">OW729_14995</name>
</gene>
<dbReference type="PROSITE" id="PS51100">
    <property type="entry name" value="PTS_EIIB_TYPE_3"/>
    <property type="match status" value="1"/>
</dbReference>
<feature type="domain" description="PTS EIIB type-3" evidence="8">
    <location>
        <begin position="1"/>
        <end position="101"/>
    </location>
</feature>
<dbReference type="Gene3D" id="3.40.50.2300">
    <property type="match status" value="1"/>
</dbReference>
<evidence type="ECO:0000256" key="6">
    <source>
        <dbReference type="ARBA" id="ARBA00022777"/>
    </source>
</evidence>
<feature type="modified residue" description="Phosphocysteine; by EIIA" evidence="7">
    <location>
        <position position="7"/>
    </location>
</feature>
<protein>
    <submittedName>
        <fullName evidence="9">PTS sugar transporter subunit IIB</fullName>
    </submittedName>
</protein>
<evidence type="ECO:0000256" key="4">
    <source>
        <dbReference type="ARBA" id="ARBA00022679"/>
    </source>
</evidence>
<comment type="caution">
    <text evidence="9">The sequence shown here is derived from an EMBL/GenBank/DDBJ whole genome shotgun (WGS) entry which is preliminary data.</text>
</comment>